<dbReference type="SMART" id="SM00382">
    <property type="entry name" value="AAA"/>
    <property type="match status" value="1"/>
</dbReference>
<evidence type="ECO:0000256" key="8">
    <source>
        <dbReference type="ARBA" id="ARBA00039025"/>
    </source>
</evidence>
<gene>
    <name evidence="13" type="ORF">L6E24_10460</name>
</gene>
<dbReference type="InterPro" id="IPR050166">
    <property type="entry name" value="ABC_transporter_ATP-bind"/>
</dbReference>
<evidence type="ECO:0000256" key="10">
    <source>
        <dbReference type="ARBA" id="ARBA00047936"/>
    </source>
</evidence>
<dbReference type="Pfam" id="PF00005">
    <property type="entry name" value="ABC_tran"/>
    <property type="match status" value="1"/>
</dbReference>
<evidence type="ECO:0000256" key="5">
    <source>
        <dbReference type="ARBA" id="ARBA00022840"/>
    </source>
</evidence>
<comment type="similarity">
    <text evidence="6">Belongs to the ABC transporter superfamily. Sulfate/tungstate importer (TC 3.A.1.6) family.</text>
</comment>
<keyword evidence="2" id="KW-0813">Transport</keyword>
<proteinExistence type="inferred from homology"/>
<dbReference type="GeneID" id="74308127"/>
<keyword evidence="4" id="KW-0547">Nucleotide-binding</keyword>
<keyword evidence="5 13" id="KW-0067">ATP-binding</keyword>
<protein>
    <recommendedName>
        <fullName evidence="9">Molybdate/tungstate import ATP-binding protein WtpC</fullName>
        <ecNumber evidence="8">7.3.2.6</ecNumber>
    </recommendedName>
</protein>
<dbReference type="CDD" id="cd03293">
    <property type="entry name" value="ABC_NrtD_SsuB_transporters"/>
    <property type="match status" value="1"/>
</dbReference>
<dbReference type="InterPro" id="IPR027417">
    <property type="entry name" value="P-loop_NTPase"/>
</dbReference>
<evidence type="ECO:0000313" key="13">
    <source>
        <dbReference type="EMBL" id="UUX91781.1"/>
    </source>
</evidence>
<evidence type="ECO:0000256" key="4">
    <source>
        <dbReference type="ARBA" id="ARBA00022741"/>
    </source>
</evidence>
<comment type="catalytic activity">
    <reaction evidence="10">
        <text>tungstate(in) + ATP + H2O = tungstate(out) + ADP + phosphate + H(+)</text>
        <dbReference type="Rhea" id="RHEA:35027"/>
        <dbReference type="ChEBI" id="CHEBI:15377"/>
        <dbReference type="ChEBI" id="CHEBI:15378"/>
        <dbReference type="ChEBI" id="CHEBI:30616"/>
        <dbReference type="ChEBI" id="CHEBI:43474"/>
        <dbReference type="ChEBI" id="CHEBI:46502"/>
        <dbReference type="ChEBI" id="CHEBI:456216"/>
        <dbReference type="EC" id="7.3.2.6"/>
    </reaction>
</comment>
<dbReference type="AlphaFoldDB" id="A0A9E7PMU0"/>
<dbReference type="PROSITE" id="PS00211">
    <property type="entry name" value="ABC_TRANSPORTER_1"/>
    <property type="match status" value="1"/>
</dbReference>
<evidence type="ECO:0000256" key="3">
    <source>
        <dbReference type="ARBA" id="ARBA00022505"/>
    </source>
</evidence>
<keyword evidence="14" id="KW-1185">Reference proteome</keyword>
<sequence length="255" mass="28862">MAFLSVKNLNKKFSKEGVKPLTALDSINLDIEKEEFISLVGPSGCGKTTLLRIIAGLEEPTSGEILLEGNKIQGPDPERGMVFQEYSLFPWLNIIDNIAFGPEMKGIGKEERRERAAEYIDIVNLEGFENSYPHELSGGMRQRVAIARALANAPKLLLMDEPFGALDAQTRNRMQHELLDIHEKTRKTVIFVTHSVDEAVFLSDRVVILGTRPGRIREIVEIDLPEGKKRERTDPEFIRLRKYILSQISDNPQEH</sequence>
<dbReference type="GO" id="GO:0005886">
    <property type="term" value="C:plasma membrane"/>
    <property type="evidence" value="ECO:0007669"/>
    <property type="project" value="UniProtKB-SubCell"/>
</dbReference>
<dbReference type="InterPro" id="IPR003439">
    <property type="entry name" value="ABC_transporter-like_ATP-bd"/>
</dbReference>
<dbReference type="InterPro" id="IPR017871">
    <property type="entry name" value="ABC_transporter-like_CS"/>
</dbReference>
<dbReference type="GO" id="GO:0016887">
    <property type="term" value="F:ATP hydrolysis activity"/>
    <property type="evidence" value="ECO:0007669"/>
    <property type="project" value="InterPro"/>
</dbReference>
<reference evidence="13" key="1">
    <citation type="submission" date="2022-04" db="EMBL/GenBank/DDBJ databases">
        <title>Complete genome of Methanoplanus endosymbiosus DSM 3599.</title>
        <authorList>
            <person name="Chen S.-C."/>
            <person name="You Y.-T."/>
            <person name="Zhou Y.-Z."/>
            <person name="Lai M.-C."/>
        </authorList>
    </citation>
    <scope>NUCLEOTIDE SEQUENCE</scope>
    <source>
        <strain evidence="13">DSM 3599</strain>
    </source>
</reference>
<comment type="subcellular location">
    <subcellularLocation>
        <location evidence="1">Cell membrane</location>
    </subcellularLocation>
</comment>
<evidence type="ECO:0000256" key="9">
    <source>
        <dbReference type="ARBA" id="ARBA00041133"/>
    </source>
</evidence>
<dbReference type="KEGG" id="mend:L6E24_10460"/>
<evidence type="ECO:0000259" key="12">
    <source>
        <dbReference type="PROSITE" id="PS50893"/>
    </source>
</evidence>
<evidence type="ECO:0000256" key="11">
    <source>
        <dbReference type="ARBA" id="ARBA00057369"/>
    </source>
</evidence>
<evidence type="ECO:0000256" key="2">
    <source>
        <dbReference type="ARBA" id="ARBA00022448"/>
    </source>
</evidence>
<evidence type="ECO:0000313" key="14">
    <source>
        <dbReference type="Proteomes" id="UP001060368"/>
    </source>
</evidence>
<dbReference type="EMBL" id="CP096115">
    <property type="protein sequence ID" value="UUX91781.1"/>
    <property type="molecule type" value="Genomic_DNA"/>
</dbReference>
<comment type="subunit">
    <text evidence="7">The complex is composed of two ATP-binding proteins (WtpC), two transmembrane proteins (WtpB) and a solute-binding protein (WtpA).</text>
</comment>
<dbReference type="GO" id="GO:0005524">
    <property type="term" value="F:ATP binding"/>
    <property type="evidence" value="ECO:0007669"/>
    <property type="project" value="UniProtKB-KW"/>
</dbReference>
<organism evidence="13 14">
    <name type="scientific">Methanoplanus endosymbiosus</name>
    <dbReference type="NCBI Taxonomy" id="33865"/>
    <lineage>
        <taxon>Archaea</taxon>
        <taxon>Methanobacteriati</taxon>
        <taxon>Methanobacteriota</taxon>
        <taxon>Stenosarchaea group</taxon>
        <taxon>Methanomicrobia</taxon>
        <taxon>Methanomicrobiales</taxon>
        <taxon>Methanomicrobiaceae</taxon>
        <taxon>Methanoplanus</taxon>
    </lineage>
</organism>
<feature type="domain" description="ABC transporter" evidence="12">
    <location>
        <begin position="4"/>
        <end position="238"/>
    </location>
</feature>
<dbReference type="FunFam" id="3.40.50.300:FF:000425">
    <property type="entry name" value="Probable ABC transporter, ATP-binding subunit"/>
    <property type="match status" value="1"/>
</dbReference>
<dbReference type="PANTHER" id="PTHR42788:SF13">
    <property type="entry name" value="ALIPHATIC SULFONATES IMPORT ATP-BINDING PROTEIN SSUB"/>
    <property type="match status" value="1"/>
</dbReference>
<evidence type="ECO:0000256" key="7">
    <source>
        <dbReference type="ARBA" id="ARBA00038781"/>
    </source>
</evidence>
<evidence type="ECO:0000256" key="1">
    <source>
        <dbReference type="ARBA" id="ARBA00004236"/>
    </source>
</evidence>
<dbReference type="RefSeq" id="WP_257741932.1">
    <property type="nucleotide sequence ID" value="NZ_CP096115.1"/>
</dbReference>
<dbReference type="Proteomes" id="UP001060368">
    <property type="component" value="Chromosome"/>
</dbReference>
<dbReference type="Gene3D" id="3.40.50.300">
    <property type="entry name" value="P-loop containing nucleotide triphosphate hydrolases"/>
    <property type="match status" value="1"/>
</dbReference>
<accession>A0A9E7PMU0</accession>
<comment type="function">
    <text evidence="11">Part of the ABC transporter complex WtpABC involved in molybdate/tungstate import. Responsible for energy coupling to the transport system.</text>
</comment>
<evidence type="ECO:0000256" key="6">
    <source>
        <dbReference type="ARBA" id="ARBA00038307"/>
    </source>
</evidence>
<dbReference type="GO" id="GO:1901238">
    <property type="term" value="F:ABC-type tungstate transporter activity"/>
    <property type="evidence" value="ECO:0007669"/>
    <property type="project" value="UniProtKB-EC"/>
</dbReference>
<keyword evidence="3" id="KW-0500">Molybdenum</keyword>
<dbReference type="InterPro" id="IPR003593">
    <property type="entry name" value="AAA+_ATPase"/>
</dbReference>
<name>A0A9E7PMU0_9EURY</name>
<dbReference type="EC" id="7.3.2.6" evidence="8"/>
<dbReference type="PANTHER" id="PTHR42788">
    <property type="entry name" value="TAURINE IMPORT ATP-BINDING PROTEIN-RELATED"/>
    <property type="match status" value="1"/>
</dbReference>
<dbReference type="PROSITE" id="PS50893">
    <property type="entry name" value="ABC_TRANSPORTER_2"/>
    <property type="match status" value="1"/>
</dbReference>
<dbReference type="SUPFAM" id="SSF52540">
    <property type="entry name" value="P-loop containing nucleoside triphosphate hydrolases"/>
    <property type="match status" value="1"/>
</dbReference>